<dbReference type="InterPro" id="IPR050204">
    <property type="entry name" value="AraC_XylS_family_regulators"/>
</dbReference>
<dbReference type="RefSeq" id="WP_099501345.1">
    <property type="nucleotide sequence ID" value="NZ_CP026652.1"/>
</dbReference>
<name>A0ABM6SK35_9ACTN</name>
<dbReference type="SUPFAM" id="SSF46689">
    <property type="entry name" value="Homeodomain-like"/>
    <property type="match status" value="2"/>
</dbReference>
<keyword evidence="4" id="KW-0804">Transcription</keyword>
<keyword evidence="3" id="KW-0010">Activator</keyword>
<feature type="region of interest" description="Disordered" evidence="5">
    <location>
        <begin position="146"/>
        <end position="176"/>
    </location>
</feature>
<dbReference type="InterPro" id="IPR018062">
    <property type="entry name" value="HTH_AraC-typ_CS"/>
</dbReference>
<evidence type="ECO:0000256" key="5">
    <source>
        <dbReference type="SAM" id="MobiDB-lite"/>
    </source>
</evidence>
<dbReference type="Gene3D" id="1.10.10.60">
    <property type="entry name" value="Homeodomain-like"/>
    <property type="match status" value="2"/>
</dbReference>
<dbReference type="InterPro" id="IPR037923">
    <property type="entry name" value="HTH-like"/>
</dbReference>
<dbReference type="SMART" id="SM00342">
    <property type="entry name" value="HTH_ARAC"/>
    <property type="match status" value="1"/>
</dbReference>
<keyword evidence="1" id="KW-0805">Transcription regulation</keyword>
<dbReference type="PROSITE" id="PS01124">
    <property type="entry name" value="HTH_ARAC_FAMILY_2"/>
    <property type="match status" value="1"/>
</dbReference>
<evidence type="ECO:0000256" key="3">
    <source>
        <dbReference type="ARBA" id="ARBA00023159"/>
    </source>
</evidence>
<reference evidence="7 8" key="1">
    <citation type="submission" date="2018-02" db="EMBL/GenBank/DDBJ databases">
        <title>Complete genome sequence of Streptomyces dengpaensis, the producer of angucyclines.</title>
        <authorList>
            <person name="Yumei L."/>
        </authorList>
    </citation>
    <scope>NUCLEOTIDE SEQUENCE [LARGE SCALE GENOMIC DNA]</scope>
    <source>
        <strain evidence="7 8">XZHG99</strain>
    </source>
</reference>
<dbReference type="InterPro" id="IPR009057">
    <property type="entry name" value="Homeodomain-like_sf"/>
</dbReference>
<organism evidence="7 8">
    <name type="scientific">Streptomyces dengpaensis</name>
    <dbReference type="NCBI Taxonomy" id="2049881"/>
    <lineage>
        <taxon>Bacteria</taxon>
        <taxon>Bacillati</taxon>
        <taxon>Actinomycetota</taxon>
        <taxon>Actinomycetes</taxon>
        <taxon>Kitasatosporales</taxon>
        <taxon>Streptomycetaceae</taxon>
        <taxon>Streptomyces</taxon>
    </lineage>
</organism>
<dbReference type="InterPro" id="IPR003313">
    <property type="entry name" value="AraC-bd"/>
</dbReference>
<keyword evidence="2" id="KW-0238">DNA-binding</keyword>
<dbReference type="PROSITE" id="PS00041">
    <property type="entry name" value="HTH_ARAC_FAMILY_1"/>
    <property type="match status" value="1"/>
</dbReference>
<dbReference type="PANTHER" id="PTHR46796">
    <property type="entry name" value="HTH-TYPE TRANSCRIPTIONAL ACTIVATOR RHAS-RELATED"/>
    <property type="match status" value="1"/>
</dbReference>
<evidence type="ECO:0000259" key="6">
    <source>
        <dbReference type="PROSITE" id="PS01124"/>
    </source>
</evidence>
<accession>A0ABM6SK35</accession>
<evidence type="ECO:0000256" key="2">
    <source>
        <dbReference type="ARBA" id="ARBA00023125"/>
    </source>
</evidence>
<dbReference type="EMBL" id="CP026652">
    <property type="protein sequence ID" value="AVH54982.1"/>
    <property type="molecule type" value="Genomic_DNA"/>
</dbReference>
<dbReference type="SUPFAM" id="SSF51215">
    <property type="entry name" value="Regulatory protein AraC"/>
    <property type="match status" value="1"/>
</dbReference>
<dbReference type="InterPro" id="IPR018060">
    <property type="entry name" value="HTH_AraC"/>
</dbReference>
<dbReference type="Pfam" id="PF12833">
    <property type="entry name" value="HTH_18"/>
    <property type="match status" value="1"/>
</dbReference>
<proteinExistence type="predicted"/>
<evidence type="ECO:0000256" key="4">
    <source>
        <dbReference type="ARBA" id="ARBA00023163"/>
    </source>
</evidence>
<evidence type="ECO:0000313" key="7">
    <source>
        <dbReference type="EMBL" id="AVH54982.1"/>
    </source>
</evidence>
<sequence length="362" mass="38644">MPVRAEELSEPADPCPPPGLVTIGRFDQRPGYRVNRPRGADSWLFTWTTGGRGRLAQGAALTVAGAGDLVVQGPGVPHHYAVEPGAGHWAFWWVHCQARASWPAWLRPYALDDGLYAVAPAWSRALVERGGAGGVRSEARVELSEAGGVRSEARGARSEAGGGVRSQARMEESQVRRERTAVRIEAAFRRMLADARWTGDGPPPSPADPSDGEVAVAHGAAARELALCSLEEIVLLATARAEARRSGVDPRIHGAASLIAADPAAPHTVRSLAEAVSLSPSRFAHLFTEQLGRSPMRALRDARLLHAARLLEATDLPVERVAAASGFPSPFHFNRVFRQRYGTPPGAYRTGTAHDAGEAAGW</sequence>
<dbReference type="Gene3D" id="2.60.120.280">
    <property type="entry name" value="Regulatory protein AraC"/>
    <property type="match status" value="1"/>
</dbReference>
<dbReference type="Proteomes" id="UP000238413">
    <property type="component" value="Chromosome"/>
</dbReference>
<evidence type="ECO:0000313" key="8">
    <source>
        <dbReference type="Proteomes" id="UP000238413"/>
    </source>
</evidence>
<evidence type="ECO:0000256" key="1">
    <source>
        <dbReference type="ARBA" id="ARBA00023015"/>
    </source>
</evidence>
<protein>
    <submittedName>
        <fullName evidence="7">AraC family transcriptional regulator</fullName>
    </submittedName>
</protein>
<gene>
    <name evidence="7" type="ORF">C4B68_03255</name>
</gene>
<keyword evidence="8" id="KW-1185">Reference proteome</keyword>
<dbReference type="Pfam" id="PF02311">
    <property type="entry name" value="AraC_binding"/>
    <property type="match status" value="1"/>
</dbReference>
<feature type="domain" description="HTH araC/xylS-type" evidence="6">
    <location>
        <begin position="253"/>
        <end position="351"/>
    </location>
</feature>